<gene>
    <name evidence="1" type="ORF">SAMN02745857_00683</name>
</gene>
<dbReference type="AlphaFoldDB" id="A0A1W1X6C8"/>
<dbReference type="Proteomes" id="UP000192761">
    <property type="component" value="Unassembled WGS sequence"/>
</dbReference>
<reference evidence="1 2" key="1">
    <citation type="submission" date="2017-04" db="EMBL/GenBank/DDBJ databases">
        <authorList>
            <person name="Afonso C.L."/>
            <person name="Miller P.J."/>
            <person name="Scott M.A."/>
            <person name="Spackman E."/>
            <person name="Goraichik I."/>
            <person name="Dimitrov K.M."/>
            <person name="Suarez D.L."/>
            <person name="Swayne D.E."/>
        </authorList>
    </citation>
    <scope>NUCLEOTIDE SEQUENCE [LARGE SCALE GENOMIC DNA]</scope>
    <source>
        <strain evidence="1 2">DSM 23236</strain>
    </source>
</reference>
<protein>
    <submittedName>
        <fullName evidence="1">Uncharacterized protein</fullName>
    </submittedName>
</protein>
<keyword evidence="2" id="KW-1185">Reference proteome</keyword>
<proteinExistence type="predicted"/>
<name>A0A1W1X6C8_9NEIS</name>
<accession>A0A1W1X6C8</accession>
<dbReference type="EMBL" id="FWXD01000003">
    <property type="protein sequence ID" value="SMC19278.1"/>
    <property type="molecule type" value="Genomic_DNA"/>
</dbReference>
<sequence>MGMLVQWTVQYRGSDPANCRRKVARALEVQGRDERYRTWVNHTYLVEFFSELQADEWGAARAELLDSMATLCPWWEIWLGVDALSASSSRVKIKGVESVSCNLNKDQQFRSAIG</sequence>
<evidence type="ECO:0000313" key="1">
    <source>
        <dbReference type="EMBL" id="SMC19278.1"/>
    </source>
</evidence>
<organism evidence="1 2">
    <name type="scientific">Andreprevotia lacus DSM 23236</name>
    <dbReference type="NCBI Taxonomy" id="1121001"/>
    <lineage>
        <taxon>Bacteria</taxon>
        <taxon>Pseudomonadati</taxon>
        <taxon>Pseudomonadota</taxon>
        <taxon>Betaproteobacteria</taxon>
        <taxon>Neisseriales</taxon>
        <taxon>Chitinibacteraceae</taxon>
        <taxon>Andreprevotia</taxon>
    </lineage>
</organism>
<dbReference type="STRING" id="1121001.SAMN02745857_00683"/>
<evidence type="ECO:0000313" key="2">
    <source>
        <dbReference type="Proteomes" id="UP000192761"/>
    </source>
</evidence>